<sequence>MPRHLIRKYLPDAVKLREHPQLRRFGCRLQDPNLWHLNRRSISGAVALGLFCALLPIPGQLLLGALLAIWLRVNLPATLLLVFSTNPLTIPPVFYSTYRLGAWLLDRPAMRLDFSLSWETLHTLGQVWQPLVLGSLIAGVLAAALGYASVRLLWRLYVIRRYRRKKTLGSRCQGRGEL</sequence>
<comment type="caution">
    <text evidence="3">The sequence shown here is derived from an EMBL/GenBank/DDBJ whole genome shotgun (WGS) entry which is preliminary data.</text>
</comment>
<gene>
    <name evidence="3" type="ORF">D6C00_00525</name>
</gene>
<feature type="transmembrane region" description="Helical" evidence="1">
    <location>
        <begin position="131"/>
        <end position="154"/>
    </location>
</feature>
<feature type="transmembrane region" description="Helical" evidence="1">
    <location>
        <begin position="45"/>
        <end position="71"/>
    </location>
</feature>
<dbReference type="AlphaFoldDB" id="A0A426QFU3"/>
<name>A0A426QFU3_9GAMM</name>
<dbReference type="OrthoDB" id="9786029at2"/>
<dbReference type="PANTHER" id="PTHR40547:SF1">
    <property type="entry name" value="SLL0298 PROTEIN"/>
    <property type="match status" value="1"/>
</dbReference>
<dbReference type="InterPro" id="IPR018639">
    <property type="entry name" value="DUF2062"/>
</dbReference>
<keyword evidence="1" id="KW-0472">Membrane</keyword>
<evidence type="ECO:0000313" key="3">
    <source>
        <dbReference type="EMBL" id="RRQ20613.1"/>
    </source>
</evidence>
<dbReference type="Pfam" id="PF09835">
    <property type="entry name" value="DUF2062"/>
    <property type="match status" value="1"/>
</dbReference>
<keyword evidence="1" id="KW-0812">Transmembrane</keyword>
<protein>
    <submittedName>
        <fullName evidence="3">DUF2062 domain-containing protein</fullName>
    </submittedName>
</protein>
<evidence type="ECO:0000259" key="2">
    <source>
        <dbReference type="Pfam" id="PF09835"/>
    </source>
</evidence>
<dbReference type="Proteomes" id="UP000287798">
    <property type="component" value="Unassembled WGS sequence"/>
</dbReference>
<dbReference type="PANTHER" id="PTHR40547">
    <property type="entry name" value="SLL0298 PROTEIN"/>
    <property type="match status" value="1"/>
</dbReference>
<feature type="domain" description="DUF2062" evidence="2">
    <location>
        <begin position="22"/>
        <end position="162"/>
    </location>
</feature>
<evidence type="ECO:0000313" key="4">
    <source>
        <dbReference type="Proteomes" id="UP000287798"/>
    </source>
</evidence>
<keyword evidence="1" id="KW-1133">Transmembrane helix</keyword>
<organism evidence="3 4">
    <name type="scientific">Thiohalobacter thiocyanaticus</name>
    <dbReference type="NCBI Taxonomy" id="585455"/>
    <lineage>
        <taxon>Bacteria</taxon>
        <taxon>Pseudomonadati</taxon>
        <taxon>Pseudomonadota</taxon>
        <taxon>Gammaproteobacteria</taxon>
        <taxon>Thiohalobacterales</taxon>
        <taxon>Thiohalobacteraceae</taxon>
        <taxon>Thiohalobacter</taxon>
    </lineage>
</organism>
<dbReference type="RefSeq" id="WP_125179826.1">
    <property type="nucleotide sequence ID" value="NZ_QZMU01000001.1"/>
</dbReference>
<reference evidence="3 4" key="1">
    <citation type="journal article" date="2010" name="Int. J. Syst. Evol. Microbiol.">
        <title>Thiohalobacter thiocyanaticus gen. nov., sp. nov., a moderately halophilic, sulfur-oxidizing gammaproteobacterium from hypersaline lakes, that utilizes thiocyanate.</title>
        <authorList>
            <person name="Sorokin D.Y."/>
            <person name="Kovaleva O.L."/>
            <person name="Tourova T.P."/>
            <person name="Muyzer G."/>
        </authorList>
    </citation>
    <scope>NUCLEOTIDE SEQUENCE [LARGE SCALE GENOMIC DNA]</scope>
    <source>
        <strain evidence="3 4">Hrh1</strain>
    </source>
</reference>
<proteinExistence type="predicted"/>
<dbReference type="EMBL" id="QZMU01000001">
    <property type="protein sequence ID" value="RRQ20613.1"/>
    <property type="molecule type" value="Genomic_DNA"/>
</dbReference>
<keyword evidence="4" id="KW-1185">Reference proteome</keyword>
<evidence type="ECO:0000256" key="1">
    <source>
        <dbReference type="SAM" id="Phobius"/>
    </source>
</evidence>
<accession>A0A426QFU3</accession>